<proteinExistence type="predicted"/>
<dbReference type="AlphaFoldDB" id="A0AAD4QMD5"/>
<comment type="caution">
    <text evidence="1">The sequence shown here is derived from an EMBL/GenBank/DDBJ whole genome shotgun (WGS) entry which is preliminary data.</text>
</comment>
<dbReference type="Proteomes" id="UP001203297">
    <property type="component" value="Unassembled WGS sequence"/>
</dbReference>
<dbReference type="EMBL" id="WTXG01000008">
    <property type="protein sequence ID" value="KAI0303702.1"/>
    <property type="molecule type" value="Genomic_DNA"/>
</dbReference>
<sequence length="498" mass="54942">MLRCCLLRLPGPCLVHRPFSHAMRPDNARETPPLAVGAMTHVTPPATPQCSIPPPVSVEQQLISPAAVPAARVLRRIFSKSNLACKNPEAYSLRTIRKLYLCAHAQGMLDDLSGPQFSAIISLFGTLSVPDPPSQFTSPLSWHMNKKESRAWWGFVFQLVRDKKRVTGILKDGDLYWLMRAKASESSHVGLNIYSGDGASSPRLAAARERYLNLEANTVSADDHVPYLKALLSLNKHGATTEAVAWLCHLMKRDIYCPPGLLNVLWDVVLSADRVLSEDLKERILDLILQRLTLPADFSEDARVRFSSLPPEPSADAPEKHPSFCLTASDLVHQVVRILFPRVAPSLSGTPSQLSIQEWAYSGTQRMFSPSARTEFRWQNLVYLALANTHSTTCSLATVPTLQAIDADGPRHSAVDFRLVAVIALVERISSRSARSVPSDLHNFIHALWKSWANIINNDPHAHRAVVHVCDLPPLGFGNLISAMTSLAGKHNCLQSNI</sequence>
<reference evidence="1" key="1">
    <citation type="journal article" date="2022" name="New Phytol.">
        <title>Evolutionary transition to the ectomycorrhizal habit in the genomes of a hyperdiverse lineage of mushroom-forming fungi.</title>
        <authorList>
            <person name="Looney B."/>
            <person name="Miyauchi S."/>
            <person name="Morin E."/>
            <person name="Drula E."/>
            <person name="Courty P.E."/>
            <person name="Kohler A."/>
            <person name="Kuo A."/>
            <person name="LaButti K."/>
            <person name="Pangilinan J."/>
            <person name="Lipzen A."/>
            <person name="Riley R."/>
            <person name="Andreopoulos W."/>
            <person name="He G."/>
            <person name="Johnson J."/>
            <person name="Nolan M."/>
            <person name="Tritt A."/>
            <person name="Barry K.W."/>
            <person name="Grigoriev I.V."/>
            <person name="Nagy L.G."/>
            <person name="Hibbett D."/>
            <person name="Henrissat B."/>
            <person name="Matheny P.B."/>
            <person name="Labbe J."/>
            <person name="Martin F.M."/>
        </authorList>
    </citation>
    <scope>NUCLEOTIDE SEQUENCE</scope>
    <source>
        <strain evidence="1">BPL690</strain>
    </source>
</reference>
<evidence type="ECO:0000313" key="2">
    <source>
        <dbReference type="Proteomes" id="UP001203297"/>
    </source>
</evidence>
<evidence type="ECO:0000313" key="1">
    <source>
        <dbReference type="EMBL" id="KAI0303702.1"/>
    </source>
</evidence>
<keyword evidence="2" id="KW-1185">Reference proteome</keyword>
<protein>
    <submittedName>
        <fullName evidence="1">Uncharacterized protein</fullName>
    </submittedName>
</protein>
<organism evidence="1 2">
    <name type="scientific">Multifurca ochricompacta</name>
    <dbReference type="NCBI Taxonomy" id="376703"/>
    <lineage>
        <taxon>Eukaryota</taxon>
        <taxon>Fungi</taxon>
        <taxon>Dikarya</taxon>
        <taxon>Basidiomycota</taxon>
        <taxon>Agaricomycotina</taxon>
        <taxon>Agaricomycetes</taxon>
        <taxon>Russulales</taxon>
        <taxon>Russulaceae</taxon>
        <taxon>Multifurca</taxon>
    </lineage>
</organism>
<accession>A0AAD4QMD5</accession>
<name>A0AAD4QMD5_9AGAM</name>
<gene>
    <name evidence="1" type="ORF">B0F90DRAFT_1314266</name>
</gene>